<sequence length="155" mass="17145">MSALSESKILFEKYVNPLGTLACHLGEHISHCLDNDIAYLCFKKEKYAIKDPVGFRVGNIVEMGFSLVAFRQPIRGEEDKQVCKLVLRTLTLLDDSIAKTSLEAAFKARSIQYETVLNCALPTSEPDLPTTQLLRAGVSGCGEKLPDEKREALAK</sequence>
<dbReference type="AlphaFoldDB" id="A0AAD7GKJ6"/>
<name>A0AAD7GKJ6_MYCRO</name>
<dbReference type="Proteomes" id="UP001221757">
    <property type="component" value="Unassembled WGS sequence"/>
</dbReference>
<proteinExistence type="predicted"/>
<protein>
    <submittedName>
        <fullName evidence="1">Uncharacterized protein</fullName>
    </submittedName>
</protein>
<comment type="caution">
    <text evidence="1">The sequence shown here is derived from an EMBL/GenBank/DDBJ whole genome shotgun (WGS) entry which is preliminary data.</text>
</comment>
<evidence type="ECO:0000313" key="2">
    <source>
        <dbReference type="Proteomes" id="UP001221757"/>
    </source>
</evidence>
<gene>
    <name evidence="1" type="ORF">B0H17DRAFT_1129569</name>
</gene>
<dbReference type="EMBL" id="JARKIE010000024">
    <property type="protein sequence ID" value="KAJ7699035.1"/>
    <property type="molecule type" value="Genomic_DNA"/>
</dbReference>
<accession>A0AAD7GKJ6</accession>
<organism evidence="1 2">
    <name type="scientific">Mycena rosella</name>
    <name type="common">Pink bonnet</name>
    <name type="synonym">Agaricus rosellus</name>
    <dbReference type="NCBI Taxonomy" id="1033263"/>
    <lineage>
        <taxon>Eukaryota</taxon>
        <taxon>Fungi</taxon>
        <taxon>Dikarya</taxon>
        <taxon>Basidiomycota</taxon>
        <taxon>Agaricomycotina</taxon>
        <taxon>Agaricomycetes</taxon>
        <taxon>Agaricomycetidae</taxon>
        <taxon>Agaricales</taxon>
        <taxon>Marasmiineae</taxon>
        <taxon>Mycenaceae</taxon>
        <taxon>Mycena</taxon>
    </lineage>
</organism>
<reference evidence="1" key="1">
    <citation type="submission" date="2023-03" db="EMBL/GenBank/DDBJ databases">
        <title>Massive genome expansion in bonnet fungi (Mycena s.s.) driven by repeated elements and novel gene families across ecological guilds.</title>
        <authorList>
            <consortium name="Lawrence Berkeley National Laboratory"/>
            <person name="Harder C.B."/>
            <person name="Miyauchi S."/>
            <person name="Viragh M."/>
            <person name="Kuo A."/>
            <person name="Thoen E."/>
            <person name="Andreopoulos B."/>
            <person name="Lu D."/>
            <person name="Skrede I."/>
            <person name="Drula E."/>
            <person name="Henrissat B."/>
            <person name="Morin E."/>
            <person name="Kohler A."/>
            <person name="Barry K."/>
            <person name="LaButti K."/>
            <person name="Morin E."/>
            <person name="Salamov A."/>
            <person name="Lipzen A."/>
            <person name="Mereny Z."/>
            <person name="Hegedus B."/>
            <person name="Baldrian P."/>
            <person name="Stursova M."/>
            <person name="Weitz H."/>
            <person name="Taylor A."/>
            <person name="Grigoriev I.V."/>
            <person name="Nagy L.G."/>
            <person name="Martin F."/>
            <person name="Kauserud H."/>
        </authorList>
    </citation>
    <scope>NUCLEOTIDE SEQUENCE</scope>
    <source>
        <strain evidence="1">CBHHK067</strain>
    </source>
</reference>
<keyword evidence="2" id="KW-1185">Reference proteome</keyword>
<evidence type="ECO:0000313" key="1">
    <source>
        <dbReference type="EMBL" id="KAJ7699035.1"/>
    </source>
</evidence>